<organism evidence="1 2">
    <name type="scientific">Fusarium decemcellulare</name>
    <dbReference type="NCBI Taxonomy" id="57161"/>
    <lineage>
        <taxon>Eukaryota</taxon>
        <taxon>Fungi</taxon>
        <taxon>Dikarya</taxon>
        <taxon>Ascomycota</taxon>
        <taxon>Pezizomycotina</taxon>
        <taxon>Sordariomycetes</taxon>
        <taxon>Hypocreomycetidae</taxon>
        <taxon>Hypocreales</taxon>
        <taxon>Nectriaceae</taxon>
        <taxon>Fusarium</taxon>
        <taxon>Fusarium decemcellulare species complex</taxon>
    </lineage>
</organism>
<name>A0ACC1S7M3_9HYPO</name>
<reference evidence="1" key="1">
    <citation type="submission" date="2022-08" db="EMBL/GenBank/DDBJ databases">
        <title>Genome Sequence of Fusarium decemcellulare.</title>
        <authorList>
            <person name="Buettner E."/>
        </authorList>
    </citation>
    <scope>NUCLEOTIDE SEQUENCE</scope>
    <source>
        <strain evidence="1">Babe19</strain>
    </source>
</reference>
<dbReference type="EMBL" id="JANRMS010000833">
    <property type="protein sequence ID" value="KAJ3533828.1"/>
    <property type="molecule type" value="Genomic_DNA"/>
</dbReference>
<sequence>MPRPRGTGCITCRIRRIKCDGGKPHCRRCVSTGRKCDGYMPLDSKLSRRDLAAAAREPPPSRWRHYEPTPTQPSLALFSYPGTAAKQDLRDREYHLFDLFRSNTAPPTTSFMPSKFWARDVLQLAHSEPAVWHAAVALAAIQNRWKNETLRTSTSDIQPSSQTNEAELHYYRAVTRAREMREPTQLLALSITLGSAANLMGRLRESRIHLVSGRKILSQSGLTDATEQAAEMLARLDLEAMSFSEATAPYEHEDTDVFRQMLLDNENIVSYEQAAGSLFRMLRICMLAGQVPSVPDDSGFPEDLVSALETWEKSVAAFEAKRNERKGADEKDDMIPALAIRMYHTLLRLFGRVSFLGPQIRYDVHLNLFERLILLCEGFFQRMQNATGTITMELGLIVVLFVVGARCRHPNIRHRTIRLLTNLKRQEGLWRSDATAACIQTIMDIEYEELRLYTAEQDTRASSTSDNEAHTEQRPDTDQAKEEPEMSAEELEKRLAEAMAVPWDAWSNPTFVLPCHETWDGVTVIPEVCRVKQAAPTISIAERCVSATVYISSGDDENPIRSIRNEKAWF</sequence>
<proteinExistence type="predicted"/>
<protein>
    <submittedName>
        <fullName evidence="1">Uncharacterized protein</fullName>
    </submittedName>
</protein>
<comment type="caution">
    <text evidence="1">The sequence shown here is derived from an EMBL/GenBank/DDBJ whole genome shotgun (WGS) entry which is preliminary data.</text>
</comment>
<accession>A0ACC1S7M3</accession>
<evidence type="ECO:0000313" key="2">
    <source>
        <dbReference type="Proteomes" id="UP001148629"/>
    </source>
</evidence>
<evidence type="ECO:0000313" key="1">
    <source>
        <dbReference type="EMBL" id="KAJ3533828.1"/>
    </source>
</evidence>
<dbReference type="Proteomes" id="UP001148629">
    <property type="component" value="Unassembled WGS sequence"/>
</dbReference>
<keyword evidence="2" id="KW-1185">Reference proteome</keyword>
<gene>
    <name evidence="1" type="ORF">NM208_g7805</name>
</gene>